<proteinExistence type="predicted"/>
<name>A0ABN9ANA6_9NEOB</name>
<evidence type="ECO:0000313" key="2">
    <source>
        <dbReference type="Proteomes" id="UP001162483"/>
    </source>
</evidence>
<comment type="caution">
    <text evidence="1">The sequence shown here is derived from an EMBL/GenBank/DDBJ whole genome shotgun (WGS) entry which is preliminary data.</text>
</comment>
<dbReference type="EMBL" id="CATNWA010000373">
    <property type="protein sequence ID" value="CAI9536685.1"/>
    <property type="molecule type" value="Genomic_DNA"/>
</dbReference>
<gene>
    <name evidence="1" type="ORF">SPARVUS_LOCUS1072311</name>
</gene>
<dbReference type="Proteomes" id="UP001162483">
    <property type="component" value="Unassembled WGS sequence"/>
</dbReference>
<evidence type="ECO:0000313" key="1">
    <source>
        <dbReference type="EMBL" id="CAI9536685.1"/>
    </source>
</evidence>
<sequence length="78" mass="9097">MQTAFTNIWERMGRSQELSEFQHGTMIGCHLVISPSVIFLCTKYSMVNCQFHYNKVEQQQVVGHRDSLNKFPWLSSCI</sequence>
<reference evidence="1" key="1">
    <citation type="submission" date="2023-05" db="EMBL/GenBank/DDBJ databases">
        <authorList>
            <person name="Stuckert A."/>
        </authorList>
    </citation>
    <scope>NUCLEOTIDE SEQUENCE</scope>
</reference>
<protein>
    <submittedName>
        <fullName evidence="1">Uncharacterized protein</fullName>
    </submittedName>
</protein>
<organism evidence="1 2">
    <name type="scientific">Staurois parvus</name>
    <dbReference type="NCBI Taxonomy" id="386267"/>
    <lineage>
        <taxon>Eukaryota</taxon>
        <taxon>Metazoa</taxon>
        <taxon>Chordata</taxon>
        <taxon>Craniata</taxon>
        <taxon>Vertebrata</taxon>
        <taxon>Euteleostomi</taxon>
        <taxon>Amphibia</taxon>
        <taxon>Batrachia</taxon>
        <taxon>Anura</taxon>
        <taxon>Neobatrachia</taxon>
        <taxon>Ranoidea</taxon>
        <taxon>Ranidae</taxon>
        <taxon>Staurois</taxon>
    </lineage>
</organism>
<keyword evidence="2" id="KW-1185">Reference proteome</keyword>
<accession>A0ABN9ANA6</accession>